<sequence>MDLRLNLVTLETILWLVEESMVKLDRICRQENVMLIFARSYGLTGLIQISVKEHTVIESKPDHFLYDLRKLISFVFLNSFAESIDLNVQDPVAHKHIPYVVILVKMSDEWKTSHGGTLPSTKEAKREFKELLKSRMAAMDEENYTEAIDASIKVFAPQGISPDLQQIIIDSCADFGTGSSEFWVIVAALKDFIANEGGGEVPLEGLIPDMTSSTECVIDPYKISSIPFL</sequence>
<dbReference type="InterPro" id="IPR035985">
    <property type="entry name" value="Ubiquitin-activating_enz"/>
</dbReference>
<dbReference type="GO" id="GO:0008641">
    <property type="term" value="F:ubiquitin-like modifier activating enzyme activity"/>
    <property type="evidence" value="ECO:0007669"/>
    <property type="project" value="InterPro"/>
</dbReference>
<reference evidence="1" key="1">
    <citation type="submission" date="2019-09" db="EMBL/GenBank/DDBJ databases">
        <title>Draft genome information of white flower Hibiscus syriacus.</title>
        <authorList>
            <person name="Kim Y.-M."/>
        </authorList>
    </citation>
    <scope>NUCLEOTIDE SEQUENCE [LARGE SCALE GENOMIC DNA]</scope>
    <source>
        <strain evidence="1">YM2019G1</strain>
    </source>
</reference>
<dbReference type="EMBL" id="VEPZ02000982">
    <property type="protein sequence ID" value="KAE8705391.1"/>
    <property type="molecule type" value="Genomic_DNA"/>
</dbReference>
<name>A0A6A3ALC1_HIBSY</name>
<protein>
    <submittedName>
        <fullName evidence="1">NEDD8-activating enzyme E1 regulatory subunit</fullName>
    </submittedName>
</protein>
<evidence type="ECO:0000313" key="1">
    <source>
        <dbReference type="EMBL" id="KAE8705391.1"/>
    </source>
</evidence>
<dbReference type="SUPFAM" id="SSF69572">
    <property type="entry name" value="Activating enzymes of the ubiquitin-like proteins"/>
    <property type="match status" value="1"/>
</dbReference>
<dbReference type="Gene3D" id="3.40.50.720">
    <property type="entry name" value="NAD(P)-binding Rossmann-like Domain"/>
    <property type="match status" value="1"/>
</dbReference>
<comment type="caution">
    <text evidence="1">The sequence shown here is derived from an EMBL/GenBank/DDBJ whole genome shotgun (WGS) entry which is preliminary data.</text>
</comment>
<dbReference type="Proteomes" id="UP000436088">
    <property type="component" value="Unassembled WGS sequence"/>
</dbReference>
<keyword evidence="2" id="KW-1185">Reference proteome</keyword>
<evidence type="ECO:0000313" key="2">
    <source>
        <dbReference type="Proteomes" id="UP000436088"/>
    </source>
</evidence>
<dbReference type="AlphaFoldDB" id="A0A6A3ALC1"/>
<organism evidence="1 2">
    <name type="scientific">Hibiscus syriacus</name>
    <name type="common">Rose of Sharon</name>
    <dbReference type="NCBI Taxonomy" id="106335"/>
    <lineage>
        <taxon>Eukaryota</taxon>
        <taxon>Viridiplantae</taxon>
        <taxon>Streptophyta</taxon>
        <taxon>Embryophyta</taxon>
        <taxon>Tracheophyta</taxon>
        <taxon>Spermatophyta</taxon>
        <taxon>Magnoliopsida</taxon>
        <taxon>eudicotyledons</taxon>
        <taxon>Gunneridae</taxon>
        <taxon>Pentapetalae</taxon>
        <taxon>rosids</taxon>
        <taxon>malvids</taxon>
        <taxon>Malvales</taxon>
        <taxon>Malvaceae</taxon>
        <taxon>Malvoideae</taxon>
        <taxon>Hibiscus</taxon>
    </lineage>
</organism>
<proteinExistence type="predicted"/>
<accession>A0A6A3ALC1</accession>
<gene>
    <name evidence="1" type="ORF">F3Y22_tig00110429pilonHSYRG00999</name>
</gene>